<keyword evidence="4 6" id="KW-1133">Transmembrane helix</keyword>
<dbReference type="InterPro" id="IPR016795">
    <property type="entry name" value="UCP021697"/>
</dbReference>
<organism evidence="8 9">
    <name type="scientific">Micropruina glycogenica</name>
    <dbReference type="NCBI Taxonomy" id="75385"/>
    <lineage>
        <taxon>Bacteria</taxon>
        <taxon>Bacillati</taxon>
        <taxon>Actinomycetota</taxon>
        <taxon>Actinomycetes</taxon>
        <taxon>Propionibacteriales</taxon>
        <taxon>Nocardioidaceae</taxon>
        <taxon>Micropruina</taxon>
    </lineage>
</organism>
<keyword evidence="2" id="KW-1003">Cell membrane</keyword>
<dbReference type="RefSeq" id="WP_197709920.1">
    <property type="nucleotide sequence ID" value="NZ_BAAAGO010000031.1"/>
</dbReference>
<dbReference type="Pfam" id="PF06271">
    <property type="entry name" value="RDD"/>
    <property type="match status" value="1"/>
</dbReference>
<sequence length="140" mass="14781">MTDTAEQYPGETLGLPQTGRGSLASWRARVAALILDWAASMALAVILFGVGVLHEPGWRSWMTLAVFFVESSVLTGLAGGSFGQIIAKIGVVRLDGGPIGVLRALARQAMICLVLPTIVIGAERRALNDLALGTVVVNRR</sequence>
<dbReference type="InterPro" id="IPR010432">
    <property type="entry name" value="RDD"/>
</dbReference>
<feature type="transmembrane region" description="Helical" evidence="6">
    <location>
        <begin position="30"/>
        <end position="54"/>
    </location>
</feature>
<protein>
    <submittedName>
        <fullName evidence="8">RDD family protein</fullName>
    </submittedName>
</protein>
<reference evidence="8 9" key="1">
    <citation type="submission" date="2018-02" db="EMBL/GenBank/DDBJ databases">
        <authorList>
            <person name="Cohen D.B."/>
            <person name="Kent A.D."/>
        </authorList>
    </citation>
    <scope>NUCLEOTIDE SEQUENCE [LARGE SCALE GENOMIC DNA]</scope>
    <source>
        <strain evidence="8">1</strain>
    </source>
</reference>
<dbReference type="GO" id="GO:0005886">
    <property type="term" value="C:plasma membrane"/>
    <property type="evidence" value="ECO:0007669"/>
    <property type="project" value="UniProtKB-SubCell"/>
</dbReference>
<feature type="transmembrane region" description="Helical" evidence="6">
    <location>
        <begin position="60"/>
        <end position="83"/>
    </location>
</feature>
<keyword evidence="5 6" id="KW-0472">Membrane</keyword>
<dbReference type="PIRSF" id="PIRSF021697">
    <property type="entry name" value="UCP021697"/>
    <property type="match status" value="1"/>
</dbReference>
<comment type="subcellular location">
    <subcellularLocation>
        <location evidence="1">Cell membrane</location>
        <topology evidence="1">Multi-pass membrane protein</topology>
    </subcellularLocation>
</comment>
<evidence type="ECO:0000256" key="1">
    <source>
        <dbReference type="ARBA" id="ARBA00004651"/>
    </source>
</evidence>
<dbReference type="Proteomes" id="UP000238164">
    <property type="component" value="Chromosome 1"/>
</dbReference>
<evidence type="ECO:0000256" key="6">
    <source>
        <dbReference type="SAM" id="Phobius"/>
    </source>
</evidence>
<evidence type="ECO:0000259" key="7">
    <source>
        <dbReference type="Pfam" id="PF06271"/>
    </source>
</evidence>
<evidence type="ECO:0000256" key="4">
    <source>
        <dbReference type="ARBA" id="ARBA00022989"/>
    </source>
</evidence>
<gene>
    <name evidence="8" type="ORF">MPLG2_2480</name>
</gene>
<evidence type="ECO:0000256" key="2">
    <source>
        <dbReference type="ARBA" id="ARBA00022475"/>
    </source>
</evidence>
<keyword evidence="9" id="KW-1185">Reference proteome</keyword>
<evidence type="ECO:0000256" key="5">
    <source>
        <dbReference type="ARBA" id="ARBA00023136"/>
    </source>
</evidence>
<evidence type="ECO:0000313" key="8">
    <source>
        <dbReference type="EMBL" id="SPD87510.1"/>
    </source>
</evidence>
<dbReference type="InterPro" id="IPR051791">
    <property type="entry name" value="Pra-immunoreactive"/>
</dbReference>
<dbReference type="PANTHER" id="PTHR36115">
    <property type="entry name" value="PROLINE-RICH ANTIGEN HOMOLOG-RELATED"/>
    <property type="match status" value="1"/>
</dbReference>
<dbReference type="AlphaFoldDB" id="A0A2N9JHF2"/>
<feature type="domain" description="RDD" evidence="7">
    <location>
        <begin position="24"/>
        <end position="121"/>
    </location>
</feature>
<feature type="transmembrane region" description="Helical" evidence="6">
    <location>
        <begin position="104"/>
        <end position="122"/>
    </location>
</feature>
<accession>A0A2N9JHF2</accession>
<evidence type="ECO:0000313" key="9">
    <source>
        <dbReference type="Proteomes" id="UP000238164"/>
    </source>
</evidence>
<dbReference type="KEGG" id="mgg:MPLG2_2480"/>
<dbReference type="PANTHER" id="PTHR36115:SF6">
    <property type="entry name" value="PROLINE-RICH ANTIGEN HOMOLOG"/>
    <property type="match status" value="1"/>
</dbReference>
<dbReference type="EMBL" id="LT985188">
    <property type="protein sequence ID" value="SPD87510.1"/>
    <property type="molecule type" value="Genomic_DNA"/>
</dbReference>
<proteinExistence type="predicted"/>
<name>A0A2N9JHF2_9ACTN</name>
<evidence type="ECO:0000256" key="3">
    <source>
        <dbReference type="ARBA" id="ARBA00022692"/>
    </source>
</evidence>
<keyword evidence="3 6" id="KW-0812">Transmembrane</keyword>